<dbReference type="SMART" id="SM00969">
    <property type="entry name" value="SOCS_box"/>
    <property type="match status" value="1"/>
</dbReference>
<dbReference type="SUPFAM" id="SSF158235">
    <property type="entry name" value="SOCS box-like"/>
    <property type="match status" value="1"/>
</dbReference>
<dbReference type="AlphaFoldDB" id="A0A6J8BL00"/>
<dbReference type="EMBL" id="CACVKT020003630">
    <property type="protein sequence ID" value="CAC5384708.1"/>
    <property type="molecule type" value="Genomic_DNA"/>
</dbReference>
<dbReference type="PROSITE" id="PS50297">
    <property type="entry name" value="ANK_REP_REGION"/>
    <property type="match status" value="4"/>
</dbReference>
<dbReference type="InterPro" id="IPR036036">
    <property type="entry name" value="SOCS_box-like_dom_sf"/>
</dbReference>
<reference evidence="5 6" key="1">
    <citation type="submission" date="2020-06" db="EMBL/GenBank/DDBJ databases">
        <authorList>
            <person name="Li R."/>
            <person name="Bekaert M."/>
        </authorList>
    </citation>
    <scope>NUCLEOTIDE SEQUENCE [LARGE SCALE GENOMIC DNA]</scope>
    <source>
        <strain evidence="6">wild</strain>
    </source>
</reference>
<evidence type="ECO:0000259" key="4">
    <source>
        <dbReference type="PROSITE" id="PS50225"/>
    </source>
</evidence>
<proteinExistence type="predicted"/>
<keyword evidence="2 3" id="KW-0040">ANK repeat</keyword>
<dbReference type="CDD" id="cd03716">
    <property type="entry name" value="SOCS_ASB_like"/>
    <property type="match status" value="1"/>
</dbReference>
<evidence type="ECO:0000313" key="5">
    <source>
        <dbReference type="EMBL" id="CAC5384708.1"/>
    </source>
</evidence>
<dbReference type="Proteomes" id="UP000507470">
    <property type="component" value="Unassembled WGS sequence"/>
</dbReference>
<feature type="domain" description="SOCS box" evidence="4">
    <location>
        <begin position="523"/>
        <end position="571"/>
    </location>
</feature>
<dbReference type="PANTHER" id="PTHR24198:SF165">
    <property type="entry name" value="ANKYRIN REPEAT-CONTAINING PROTEIN-RELATED"/>
    <property type="match status" value="1"/>
</dbReference>
<evidence type="ECO:0000256" key="1">
    <source>
        <dbReference type="ARBA" id="ARBA00022737"/>
    </source>
</evidence>
<keyword evidence="6" id="KW-1185">Reference proteome</keyword>
<feature type="repeat" description="ANK" evidence="3">
    <location>
        <begin position="225"/>
        <end position="257"/>
    </location>
</feature>
<dbReference type="SUPFAM" id="SSF48403">
    <property type="entry name" value="Ankyrin repeat"/>
    <property type="match status" value="1"/>
</dbReference>
<dbReference type="InterPro" id="IPR036770">
    <property type="entry name" value="Ankyrin_rpt-contain_sf"/>
</dbReference>
<dbReference type="InterPro" id="IPR001496">
    <property type="entry name" value="SOCS_box"/>
</dbReference>
<dbReference type="Gene3D" id="1.25.40.20">
    <property type="entry name" value="Ankyrin repeat-containing domain"/>
    <property type="match status" value="3"/>
</dbReference>
<evidence type="ECO:0000256" key="2">
    <source>
        <dbReference type="ARBA" id="ARBA00023043"/>
    </source>
</evidence>
<dbReference type="Pfam" id="PF07525">
    <property type="entry name" value="SOCS_box"/>
    <property type="match status" value="1"/>
</dbReference>
<name>A0A6J8BL00_MYTCO</name>
<feature type="repeat" description="ANK" evidence="3">
    <location>
        <begin position="116"/>
        <end position="148"/>
    </location>
</feature>
<dbReference type="Pfam" id="PF12796">
    <property type="entry name" value="Ank_2"/>
    <property type="match status" value="3"/>
</dbReference>
<protein>
    <recommendedName>
        <fullName evidence="4">SOCS box domain-containing protein</fullName>
    </recommendedName>
</protein>
<dbReference type="PRINTS" id="PR01415">
    <property type="entry name" value="ANKYRIN"/>
</dbReference>
<feature type="repeat" description="ANK" evidence="3">
    <location>
        <begin position="333"/>
        <end position="365"/>
    </location>
</feature>
<sequence length="581" mass="66063">MSGNGIRIVTDTHKHRSVVTMEIAKASFWSVVDTFWEAIDGIIYRGSKQEIRDAVRYGSTEEVIHFVDKCNSEQVVRDAICCCIEMGNTEMLQCILQRVDDSGGKERMILTKQCKDDQSPLHIACKLGNQEATSFLLHYGFLVNIVNQLNQTPLWVAISKRNHSVSEILLANIETDVNIYVKQSIKGTRETQNITILLQAAILDDMKSVIAICHHNPDTNVEDATGRTALHYTSCNGRTECVRTLLQCGAHINKLSKDLESPLYLACQSGHAEVAKLLLESGVVISKTEKQNETISQLTCQKYPLITAIENCHTNIVSLLISHGVDINLSLSNDRRPLHIACSAGTLETVKVITKSGGDVNIKDSFGQTPLFYCLRNGMFQFVVRFCRMNNMCSNFDQKHKIDEYLEVLREGNKIMEYLLKFGAIVICKDIHGLSALDYGMRTHRHISTCILLKYGCKIDRKYYEETSWLINETYNYELTNLFFLYILIKHELKFRNVLPLNIKRSNIITGTSTNDFIFEEFRKPASLKDQTRIIIRNTMHTITGKEFESNIHGLPLPKTLKAFLMYCEIEPMLNIQDEIL</sequence>
<dbReference type="InterPro" id="IPR002110">
    <property type="entry name" value="Ankyrin_rpt"/>
</dbReference>
<dbReference type="PANTHER" id="PTHR24198">
    <property type="entry name" value="ANKYRIN REPEAT AND PROTEIN KINASE DOMAIN-CONTAINING PROTEIN"/>
    <property type="match status" value="1"/>
</dbReference>
<feature type="repeat" description="ANK" evidence="3">
    <location>
        <begin position="258"/>
        <end position="290"/>
    </location>
</feature>
<dbReference type="PROSITE" id="PS50225">
    <property type="entry name" value="SOCS"/>
    <property type="match status" value="1"/>
</dbReference>
<organism evidence="5 6">
    <name type="scientific">Mytilus coruscus</name>
    <name type="common">Sea mussel</name>
    <dbReference type="NCBI Taxonomy" id="42192"/>
    <lineage>
        <taxon>Eukaryota</taxon>
        <taxon>Metazoa</taxon>
        <taxon>Spiralia</taxon>
        <taxon>Lophotrochozoa</taxon>
        <taxon>Mollusca</taxon>
        <taxon>Bivalvia</taxon>
        <taxon>Autobranchia</taxon>
        <taxon>Pteriomorphia</taxon>
        <taxon>Mytilida</taxon>
        <taxon>Mytiloidea</taxon>
        <taxon>Mytilidae</taxon>
        <taxon>Mytilinae</taxon>
        <taxon>Mytilus</taxon>
    </lineage>
</organism>
<dbReference type="OrthoDB" id="194358at2759"/>
<gene>
    <name evidence="5" type="ORF">MCOR_20320</name>
</gene>
<dbReference type="SMART" id="SM00248">
    <property type="entry name" value="ANK"/>
    <property type="match status" value="9"/>
</dbReference>
<keyword evidence="1" id="KW-0677">Repeat</keyword>
<evidence type="ECO:0000256" key="3">
    <source>
        <dbReference type="PROSITE-ProRule" id="PRU00023"/>
    </source>
</evidence>
<dbReference type="GO" id="GO:0035556">
    <property type="term" value="P:intracellular signal transduction"/>
    <property type="evidence" value="ECO:0007669"/>
    <property type="project" value="InterPro"/>
</dbReference>
<evidence type="ECO:0000313" key="6">
    <source>
        <dbReference type="Proteomes" id="UP000507470"/>
    </source>
</evidence>
<dbReference type="PROSITE" id="PS50088">
    <property type="entry name" value="ANK_REPEAT"/>
    <property type="match status" value="4"/>
</dbReference>
<accession>A0A6J8BL00</accession>